<organism evidence="5 6">
    <name type="scientific">Arthrobacter gengyunqii</name>
    <dbReference type="NCBI Taxonomy" id="2886940"/>
    <lineage>
        <taxon>Bacteria</taxon>
        <taxon>Bacillati</taxon>
        <taxon>Actinomycetota</taxon>
        <taxon>Actinomycetes</taxon>
        <taxon>Micrococcales</taxon>
        <taxon>Micrococcaceae</taxon>
        <taxon>Arthrobacter</taxon>
    </lineage>
</organism>
<dbReference type="SUPFAM" id="SSF51430">
    <property type="entry name" value="NAD(P)-linked oxidoreductase"/>
    <property type="match status" value="1"/>
</dbReference>
<dbReference type="RefSeq" id="WP_227892296.1">
    <property type="nucleotide sequence ID" value="NZ_JAJFZQ010000009.1"/>
</dbReference>
<evidence type="ECO:0000313" key="6">
    <source>
        <dbReference type="Proteomes" id="UP001139168"/>
    </source>
</evidence>
<dbReference type="PANTHER" id="PTHR43150:SF4">
    <property type="entry name" value="L-GLYCERALDEHYDE 3-PHOSPHATE REDUCTASE"/>
    <property type="match status" value="1"/>
</dbReference>
<keyword evidence="3 5" id="KW-0560">Oxidoreductase</keyword>
<proteinExistence type="inferred from homology"/>
<dbReference type="Pfam" id="PF00248">
    <property type="entry name" value="Aldo_ket_red"/>
    <property type="match status" value="1"/>
</dbReference>
<keyword evidence="2" id="KW-0521">NADP</keyword>
<name>A0ABS8GKX9_9MICC</name>
<dbReference type="InterPro" id="IPR005399">
    <property type="entry name" value="K_chnl_volt-dep_bsu_KCNAB-rel"/>
</dbReference>
<comment type="caution">
    <text evidence="5">The sequence shown here is derived from an EMBL/GenBank/DDBJ whole genome shotgun (WGS) entry which is preliminary data.</text>
</comment>
<keyword evidence="6" id="KW-1185">Reference proteome</keyword>
<evidence type="ECO:0000313" key="5">
    <source>
        <dbReference type="EMBL" id="MCC3267344.1"/>
    </source>
</evidence>
<sequence>MTYIAAENRYDSMPYRRVGRSGLQLPAVSLGLWHNFGDDKNFETQRAILRRAFDLGVTHFDLANNYGPPYGSAETNFGRHFKDDFRPYRDELVISSKAGYDMWPGPYGNWGSRKYLLASLDQSLERMGLDYVDIFYSHRPDPETPLEETMGALDTAVRSGRALYAGISSYSPEKTIEAARILREMGTPLLIHQPSYSMLNRWVEQGDPNLFSALEEVGAGSIAFSPLAQGLLTSKYLNGVPEDSRAAAGKSLEKSQLSEDNLRRARALNDLAESRGQTLAQMAIAWVLRPQAGGGAITSALVGASSVRQLEDSLAAVNRLDFTPEELASIDEHAVDSNINLWASALDA</sequence>
<dbReference type="PANTHER" id="PTHR43150">
    <property type="entry name" value="HYPERKINETIC, ISOFORM M"/>
    <property type="match status" value="1"/>
</dbReference>
<protein>
    <submittedName>
        <fullName evidence="5">L-glyceraldehyde 3-phosphate reductase</fullName>
        <ecNumber evidence="5">1.1.1.-</ecNumber>
    </submittedName>
</protein>
<accession>A0ABS8GKX9</accession>
<dbReference type="InterPro" id="IPR023210">
    <property type="entry name" value="NADP_OxRdtase_dom"/>
</dbReference>
<feature type="domain" description="NADP-dependent oxidoreductase" evidence="4">
    <location>
        <begin position="28"/>
        <end position="333"/>
    </location>
</feature>
<dbReference type="Proteomes" id="UP001139168">
    <property type="component" value="Unassembled WGS sequence"/>
</dbReference>
<dbReference type="EC" id="1.1.1.-" evidence="5"/>
<dbReference type="NCBIfam" id="NF007388">
    <property type="entry name" value="PRK09912.1"/>
    <property type="match status" value="1"/>
</dbReference>
<comment type="similarity">
    <text evidence="1">Belongs to the shaker potassium channel beta subunit family.</text>
</comment>
<dbReference type="InterPro" id="IPR036812">
    <property type="entry name" value="NAD(P)_OxRdtase_dom_sf"/>
</dbReference>
<reference evidence="5" key="1">
    <citation type="submission" date="2021-10" db="EMBL/GenBank/DDBJ databases">
        <title>Novel species in genus Arthrobacter.</title>
        <authorList>
            <person name="Liu Y."/>
        </authorList>
    </citation>
    <scope>NUCLEOTIDE SEQUENCE</scope>
    <source>
        <strain evidence="5">Zg-Y786</strain>
    </source>
</reference>
<dbReference type="GO" id="GO:0016491">
    <property type="term" value="F:oxidoreductase activity"/>
    <property type="evidence" value="ECO:0007669"/>
    <property type="project" value="UniProtKB-KW"/>
</dbReference>
<evidence type="ECO:0000256" key="2">
    <source>
        <dbReference type="ARBA" id="ARBA00022857"/>
    </source>
</evidence>
<dbReference type="EMBL" id="JAJFZQ010000009">
    <property type="protein sequence ID" value="MCC3267344.1"/>
    <property type="molecule type" value="Genomic_DNA"/>
</dbReference>
<evidence type="ECO:0000256" key="3">
    <source>
        <dbReference type="ARBA" id="ARBA00023002"/>
    </source>
</evidence>
<evidence type="ECO:0000256" key="1">
    <source>
        <dbReference type="ARBA" id="ARBA00006515"/>
    </source>
</evidence>
<dbReference type="Gene3D" id="3.20.20.100">
    <property type="entry name" value="NADP-dependent oxidoreductase domain"/>
    <property type="match status" value="1"/>
</dbReference>
<gene>
    <name evidence="5" type="primary">mgrA</name>
    <name evidence="5" type="ORF">LJ752_14995</name>
</gene>
<evidence type="ECO:0000259" key="4">
    <source>
        <dbReference type="Pfam" id="PF00248"/>
    </source>
</evidence>